<dbReference type="GO" id="GO:0015074">
    <property type="term" value="P:DNA integration"/>
    <property type="evidence" value="ECO:0007669"/>
    <property type="project" value="InterPro"/>
</dbReference>
<feature type="domain" description="Integrase catalytic" evidence="1">
    <location>
        <begin position="2"/>
        <end position="43"/>
    </location>
</feature>
<protein>
    <submittedName>
        <fullName evidence="2">Integrase core domain-containing protein</fullName>
    </submittedName>
</protein>
<sequence length="44" mass="5301">MEFIEPGMPMQNGFIERLNCSYRQGVLDMYVFRSLQEVKERTEQ</sequence>
<evidence type="ECO:0000313" key="2">
    <source>
        <dbReference type="EMBL" id="MBR7782580.1"/>
    </source>
</evidence>
<proteinExistence type="predicted"/>
<dbReference type="InterPro" id="IPR001584">
    <property type="entry name" value="Integrase_cat-core"/>
</dbReference>
<dbReference type="Proteomes" id="UP000680067">
    <property type="component" value="Unassembled WGS sequence"/>
</dbReference>
<name>A0A941DMC1_9BURK</name>
<evidence type="ECO:0000259" key="1">
    <source>
        <dbReference type="Pfam" id="PF13683"/>
    </source>
</evidence>
<keyword evidence="3" id="KW-1185">Reference proteome</keyword>
<reference evidence="2" key="1">
    <citation type="submission" date="2021-04" db="EMBL/GenBank/DDBJ databases">
        <title>novel species isolated from subtropical streams in China.</title>
        <authorList>
            <person name="Lu H."/>
        </authorList>
    </citation>
    <scope>NUCLEOTIDE SEQUENCE</scope>
    <source>
        <strain evidence="2">LFS511W</strain>
    </source>
</reference>
<dbReference type="Pfam" id="PF13683">
    <property type="entry name" value="rve_3"/>
    <property type="match status" value="1"/>
</dbReference>
<gene>
    <name evidence="2" type="ORF">KDM89_10520</name>
</gene>
<dbReference type="AlphaFoldDB" id="A0A941DMC1"/>
<accession>A0A941DMC1</accession>
<evidence type="ECO:0000313" key="3">
    <source>
        <dbReference type="Proteomes" id="UP000680067"/>
    </source>
</evidence>
<dbReference type="PANTHER" id="PTHR47515:SF3">
    <property type="entry name" value="INTEGRASE CORE DOMAIN PROTEIN"/>
    <property type="match status" value="1"/>
</dbReference>
<dbReference type="PANTHER" id="PTHR47515">
    <property type="entry name" value="LOW CALCIUM RESPONSE LOCUS PROTEIN T"/>
    <property type="match status" value="1"/>
</dbReference>
<organism evidence="2 3">
    <name type="scientific">Undibacterium luofuense</name>
    <dbReference type="NCBI Taxonomy" id="2828733"/>
    <lineage>
        <taxon>Bacteria</taxon>
        <taxon>Pseudomonadati</taxon>
        <taxon>Pseudomonadota</taxon>
        <taxon>Betaproteobacteria</taxon>
        <taxon>Burkholderiales</taxon>
        <taxon>Oxalobacteraceae</taxon>
        <taxon>Undibacterium</taxon>
    </lineage>
</organism>
<dbReference type="EMBL" id="JAGSPN010000007">
    <property type="protein sequence ID" value="MBR7782580.1"/>
    <property type="molecule type" value="Genomic_DNA"/>
</dbReference>
<comment type="caution">
    <text evidence="2">The sequence shown here is derived from an EMBL/GenBank/DDBJ whole genome shotgun (WGS) entry which is preliminary data.</text>
</comment>